<comment type="similarity">
    <text evidence="2">Belongs to the bacterial solute-binding protein 2 family.</text>
</comment>
<evidence type="ECO:0000256" key="2">
    <source>
        <dbReference type="ARBA" id="ARBA00007639"/>
    </source>
</evidence>
<dbReference type="EMBL" id="BAAAQN010000046">
    <property type="protein sequence ID" value="GAA2049147.1"/>
    <property type="molecule type" value="Genomic_DNA"/>
</dbReference>
<dbReference type="Pfam" id="PF13407">
    <property type="entry name" value="Peripla_BP_4"/>
    <property type="match status" value="1"/>
</dbReference>
<comment type="caution">
    <text evidence="4">The sequence shown here is derived from an EMBL/GenBank/DDBJ whole genome shotgun (WGS) entry which is preliminary data.</text>
</comment>
<comment type="subcellular location">
    <subcellularLocation>
        <location evidence="1">Cell envelope</location>
    </subcellularLocation>
</comment>
<name>A0ABP5GM48_9ACTN</name>
<dbReference type="Gene3D" id="3.40.50.2300">
    <property type="match status" value="2"/>
</dbReference>
<evidence type="ECO:0000256" key="1">
    <source>
        <dbReference type="ARBA" id="ARBA00004196"/>
    </source>
</evidence>
<proteinExistence type="inferred from homology"/>
<dbReference type="InterPro" id="IPR025997">
    <property type="entry name" value="SBP_2_dom"/>
</dbReference>
<sequence>MERIERMARRSRYSADRLLTALLAVALLLAGCSSSGSHPKDSAGGSCPYTFALITHGDNGNFWSVVYKGAKDAAKDTGCKLSETYGSQQQGQAEPDDSAENAQIQDAINAKVNGIIVSDHAPSVMNATLAAAADAGIPVVLVNAGCDDADIAAAKAITCVGQPEQLAGKQAGARFAKENASNVLCVVHQAGQNLLDRCDGIAQGLGVGAKCGTGDAPAAGPACTELILSTPNAASNPQQAIGQVSAYLQSHPGVNAVMTLNNAIGQALVVTKPATVKIATFDLSQDVQNDLQASPPTMDFAVDQQQYLQGYLPVQFLYVYNKHEGNAVGGGTTVASGPKLVDSGNVKSVAAAIAAGDD</sequence>
<keyword evidence="5" id="KW-1185">Reference proteome</keyword>
<dbReference type="PROSITE" id="PS51257">
    <property type="entry name" value="PROKAR_LIPOPROTEIN"/>
    <property type="match status" value="1"/>
</dbReference>
<organism evidence="4 5">
    <name type="scientific">Catenulispora yoronensis</name>
    <dbReference type="NCBI Taxonomy" id="450799"/>
    <lineage>
        <taxon>Bacteria</taxon>
        <taxon>Bacillati</taxon>
        <taxon>Actinomycetota</taxon>
        <taxon>Actinomycetes</taxon>
        <taxon>Catenulisporales</taxon>
        <taxon>Catenulisporaceae</taxon>
        <taxon>Catenulispora</taxon>
    </lineage>
</organism>
<dbReference type="InterPro" id="IPR028082">
    <property type="entry name" value="Peripla_BP_I"/>
</dbReference>
<dbReference type="PANTHER" id="PTHR30036:SF7">
    <property type="entry name" value="ABC TRANSPORTER PERIPLASMIC-BINDING PROTEIN YPHF"/>
    <property type="match status" value="1"/>
</dbReference>
<evidence type="ECO:0000259" key="3">
    <source>
        <dbReference type="Pfam" id="PF13407"/>
    </source>
</evidence>
<dbReference type="RefSeq" id="WP_344669389.1">
    <property type="nucleotide sequence ID" value="NZ_BAAAQN010000046.1"/>
</dbReference>
<accession>A0ABP5GM48</accession>
<feature type="domain" description="Periplasmic binding protein" evidence="3">
    <location>
        <begin position="51"/>
        <end position="320"/>
    </location>
</feature>
<dbReference type="PANTHER" id="PTHR30036">
    <property type="entry name" value="D-XYLOSE-BINDING PERIPLASMIC PROTEIN"/>
    <property type="match status" value="1"/>
</dbReference>
<dbReference type="InterPro" id="IPR050555">
    <property type="entry name" value="Bact_Solute-Bind_Prot2"/>
</dbReference>
<dbReference type="SUPFAM" id="SSF53822">
    <property type="entry name" value="Periplasmic binding protein-like I"/>
    <property type="match status" value="1"/>
</dbReference>
<evidence type="ECO:0000313" key="5">
    <source>
        <dbReference type="Proteomes" id="UP001500751"/>
    </source>
</evidence>
<evidence type="ECO:0000313" key="4">
    <source>
        <dbReference type="EMBL" id="GAA2049147.1"/>
    </source>
</evidence>
<dbReference type="Proteomes" id="UP001500751">
    <property type="component" value="Unassembled WGS sequence"/>
</dbReference>
<reference evidence="5" key="1">
    <citation type="journal article" date="2019" name="Int. J. Syst. Evol. Microbiol.">
        <title>The Global Catalogue of Microorganisms (GCM) 10K type strain sequencing project: providing services to taxonomists for standard genome sequencing and annotation.</title>
        <authorList>
            <consortium name="The Broad Institute Genomics Platform"/>
            <consortium name="The Broad Institute Genome Sequencing Center for Infectious Disease"/>
            <person name="Wu L."/>
            <person name="Ma J."/>
        </authorList>
    </citation>
    <scope>NUCLEOTIDE SEQUENCE [LARGE SCALE GENOMIC DNA]</scope>
    <source>
        <strain evidence="5">JCM 16014</strain>
    </source>
</reference>
<protein>
    <submittedName>
        <fullName evidence="4">Sugar ABC transporter substrate-binding protein</fullName>
    </submittedName>
</protein>
<gene>
    <name evidence="4" type="ORF">GCM10009839_63740</name>
</gene>